<gene>
    <name evidence="1" type="ORF">JKILLFL_G6492</name>
</gene>
<name>A0A9N8M2S2_9BASI</name>
<reference evidence="1 2" key="1">
    <citation type="submission" date="2020-10" db="EMBL/GenBank/DDBJ databases">
        <authorList>
            <person name="Sedaghatjoo S."/>
        </authorList>
    </citation>
    <scope>NUCLEOTIDE SEQUENCE [LARGE SCALE GENOMIC DNA]</scope>
    <source>
        <strain evidence="1 2">LLFL</strain>
    </source>
</reference>
<protein>
    <submittedName>
        <fullName evidence="1">Uncharacterized protein</fullName>
    </submittedName>
</protein>
<dbReference type="EMBL" id="CAJHJF010005865">
    <property type="protein sequence ID" value="CAD6952741.1"/>
    <property type="molecule type" value="Genomic_DNA"/>
</dbReference>
<organism evidence="1 2">
    <name type="scientific">Tilletia laevis</name>
    <dbReference type="NCBI Taxonomy" id="157183"/>
    <lineage>
        <taxon>Eukaryota</taxon>
        <taxon>Fungi</taxon>
        <taxon>Dikarya</taxon>
        <taxon>Basidiomycota</taxon>
        <taxon>Ustilaginomycotina</taxon>
        <taxon>Exobasidiomycetes</taxon>
        <taxon>Tilletiales</taxon>
        <taxon>Tilletiaceae</taxon>
        <taxon>Tilletia</taxon>
    </lineage>
</organism>
<dbReference type="Proteomes" id="UP000836404">
    <property type="component" value="Unassembled WGS sequence"/>
</dbReference>
<evidence type="ECO:0000313" key="2">
    <source>
        <dbReference type="Proteomes" id="UP000836404"/>
    </source>
</evidence>
<proteinExistence type="predicted"/>
<keyword evidence="2" id="KW-1185">Reference proteome</keyword>
<comment type="caution">
    <text evidence="1">The sequence shown here is derived from an EMBL/GenBank/DDBJ whole genome shotgun (WGS) entry which is preliminary data.</text>
</comment>
<dbReference type="AlphaFoldDB" id="A0A9N8M2S2"/>
<sequence>MSIISSINYNAYPSNLLSSSKMDMLEHMVDGIITEFKTRDENGKRVFEHRWNPTTFGGGDNNAAFYGSEASCNGDDHVHIPAQPTTEEALTIGDIDDESTDSSSSSHSLSTYFTPVDLATQPAAEEYLVGDIPDEGSRSSFSSSASLSMSFKPFHGAARPACEDVSDTIGDIFDGSMDSSWSITSVEWSPCLHAAGINVSPPWRYRYQGLLPTVIGRHFSPMKITAQTHSRIPVQATDPAGGSRGLESFPSFVIGEIQPRPAGKKNKVPRFKVVEPIVAPSCPHRQHEALDQSRDQHVQVLGQAESNPCADYPSPLKAPADASTKRSLPFCGSRHQQHRSFCTASPLRRSLVPASSSSFALALDSRLRSPRYLPLRNAPCPLRLALD</sequence>
<accession>A0A9N8M2S2</accession>
<evidence type="ECO:0000313" key="1">
    <source>
        <dbReference type="EMBL" id="CAD6952741.1"/>
    </source>
</evidence>